<dbReference type="OrthoDB" id="7210484at2"/>
<reference evidence="2 4" key="3">
    <citation type="submission" date="2024-08" db="EMBL/GenBank/DDBJ databases">
        <authorList>
            <person name="Wei W."/>
        </authorList>
    </citation>
    <scope>NUCLEOTIDE SEQUENCE [LARGE SCALE GENOMIC DNA]</scope>
    <source>
        <strain evidence="2 4">XU2</strain>
    </source>
</reference>
<name>A0A5M8Q9U3_9BACT</name>
<dbReference type="InterPro" id="IPR036196">
    <property type="entry name" value="Ptyr_pPase_sf"/>
</dbReference>
<dbReference type="Gene3D" id="3.40.50.2300">
    <property type="match status" value="1"/>
</dbReference>
<evidence type="ECO:0000313" key="4">
    <source>
        <dbReference type="Proteomes" id="UP001570846"/>
    </source>
</evidence>
<dbReference type="RefSeq" id="WP_149099735.1">
    <property type="nucleotide sequence ID" value="NZ_BMMG01000006.1"/>
</dbReference>
<proteinExistence type="predicted"/>
<reference evidence="1 3" key="2">
    <citation type="submission" date="2019-09" db="EMBL/GenBank/DDBJ databases">
        <title>A bacterium isolated from glacier soil.</title>
        <authorList>
            <person name="Liu Q."/>
        </authorList>
    </citation>
    <scope>NUCLEOTIDE SEQUENCE [LARGE SCALE GENOMIC DNA]</scope>
    <source>
        <strain evidence="1 3">MDT1-10-3</strain>
    </source>
</reference>
<dbReference type="EMBL" id="JBGOGF010000005">
    <property type="protein sequence ID" value="MFA1771825.1"/>
    <property type="molecule type" value="Genomic_DNA"/>
</dbReference>
<dbReference type="EMBL" id="VKKZ01000023">
    <property type="protein sequence ID" value="KAA6431714.1"/>
    <property type="molecule type" value="Genomic_DNA"/>
</dbReference>
<dbReference type="InterPro" id="IPR016919">
    <property type="entry name" value="UCP029416_PTP"/>
</dbReference>
<accession>A0A5M8Q9U3</accession>
<protein>
    <submittedName>
        <fullName evidence="1">Protein-tyrosine-phosphatase</fullName>
    </submittedName>
</protein>
<comment type="caution">
    <text evidence="1">The sequence shown here is derived from an EMBL/GenBank/DDBJ whole genome shotgun (WGS) entry which is preliminary data.</text>
</comment>
<gene>
    <name evidence="2" type="ORF">ACD591_11025</name>
    <name evidence="1" type="ORF">FOE74_16470</name>
</gene>
<dbReference type="Proteomes" id="UP001570846">
    <property type="component" value="Unassembled WGS sequence"/>
</dbReference>
<organism evidence="1 3">
    <name type="scientific">Rufibacter glacialis</name>
    <dbReference type="NCBI Taxonomy" id="1259555"/>
    <lineage>
        <taxon>Bacteria</taxon>
        <taxon>Pseudomonadati</taxon>
        <taxon>Bacteroidota</taxon>
        <taxon>Cytophagia</taxon>
        <taxon>Cytophagales</taxon>
        <taxon>Hymenobacteraceae</taxon>
        <taxon>Rufibacter</taxon>
    </lineage>
</organism>
<keyword evidence="4" id="KW-1185">Reference proteome</keyword>
<evidence type="ECO:0000313" key="3">
    <source>
        <dbReference type="Proteomes" id="UP000323866"/>
    </source>
</evidence>
<dbReference type="AlphaFoldDB" id="A0A5M8Q9U3"/>
<dbReference type="PIRSF" id="PIRSF029416">
    <property type="entry name" value="UCP029416_PTP"/>
    <property type="match status" value="1"/>
</dbReference>
<reference evidence="1 3" key="1">
    <citation type="submission" date="2019-07" db="EMBL/GenBank/DDBJ databases">
        <authorList>
            <person name="Qu J.-H."/>
        </authorList>
    </citation>
    <scope>NUCLEOTIDE SEQUENCE [LARGE SCALE GENOMIC DNA]</scope>
    <source>
        <strain evidence="1 3">MDT1-10-3</strain>
    </source>
</reference>
<dbReference type="SUPFAM" id="SSF52788">
    <property type="entry name" value="Phosphotyrosine protein phosphatases I"/>
    <property type="match status" value="1"/>
</dbReference>
<evidence type="ECO:0000313" key="1">
    <source>
        <dbReference type="EMBL" id="KAA6431714.1"/>
    </source>
</evidence>
<dbReference type="Proteomes" id="UP000323866">
    <property type="component" value="Unassembled WGS sequence"/>
</dbReference>
<evidence type="ECO:0000313" key="2">
    <source>
        <dbReference type="EMBL" id="MFA1771825.1"/>
    </source>
</evidence>
<sequence length="114" mass="13338">MADRPNVLVVCGRNKRRSRTAEYIFKNDRRFNIKSLGLSAKSERQIKEKDVLWADLILVMEDGHKTRIAADYRSIEIPPIEVLQIEDEYEYQNQELIELLTDKINASVNVTFQL</sequence>